<evidence type="ECO:0000313" key="2">
    <source>
        <dbReference type="EMBL" id="POY39022.1"/>
    </source>
</evidence>
<dbReference type="OrthoDB" id="9815657at2"/>
<dbReference type="SUPFAM" id="SSF69304">
    <property type="entry name" value="Tricorn protease N-terminal domain"/>
    <property type="match status" value="1"/>
</dbReference>
<dbReference type="Gene3D" id="2.120.10.30">
    <property type="entry name" value="TolB, C-terminal domain"/>
    <property type="match status" value="2"/>
</dbReference>
<dbReference type="AlphaFoldDB" id="A0A2S5A9H1"/>
<protein>
    <recommendedName>
        <fullName evidence="4">Dipeptidylpeptidase IV N-terminal domain-containing protein</fullName>
    </recommendedName>
</protein>
<dbReference type="Proteomes" id="UP000236893">
    <property type="component" value="Unassembled WGS sequence"/>
</dbReference>
<evidence type="ECO:0000256" key="1">
    <source>
        <dbReference type="ARBA" id="ARBA00009820"/>
    </source>
</evidence>
<evidence type="ECO:0000313" key="3">
    <source>
        <dbReference type="Proteomes" id="UP000236893"/>
    </source>
</evidence>
<dbReference type="PANTHER" id="PTHR36842:SF1">
    <property type="entry name" value="PROTEIN TOLB"/>
    <property type="match status" value="1"/>
</dbReference>
<gene>
    <name evidence="2" type="ORF">C3K47_00545</name>
</gene>
<sequence length="322" mass="35848">MKLFSVAFLALFFLNEPIGTVLPVNRSFAQPLDSLSFIFTSARSGKLEIWKSQNGQMLQLTNEKKMESWRGKVSPGGKRILFYRSSKGSKSNTTAKASLWVMNMDGTEQKELITQGQNGWIDQFGASWSPDGKQIIMAATTVKNGSSQLFLTDENGKNPKQLTKRQGYFSDPAFSPDGKQIAYVALPEDYNGTSLAYLEVFVMSIDGQEENRLTYDEFRDHDPSWSPDGRELVFETATKPGNITASKWGIRTISAGGGDVRKVLFDEGINIFPRWINSNYLLFQRIGYLKSGAQLFTIHADGSQLKPLTSGNGNDSEPDIIH</sequence>
<dbReference type="Pfam" id="PF07676">
    <property type="entry name" value="PD40"/>
    <property type="match status" value="3"/>
</dbReference>
<proteinExistence type="inferred from homology"/>
<dbReference type="PANTHER" id="PTHR36842">
    <property type="entry name" value="PROTEIN TOLB HOMOLOG"/>
    <property type="match status" value="1"/>
</dbReference>
<dbReference type="EMBL" id="PQVF01000001">
    <property type="protein sequence ID" value="POY39022.1"/>
    <property type="molecule type" value="Genomic_DNA"/>
</dbReference>
<keyword evidence="3" id="KW-1185">Reference proteome</keyword>
<dbReference type="InterPro" id="IPR011042">
    <property type="entry name" value="6-blade_b-propeller_TolB-like"/>
</dbReference>
<comment type="similarity">
    <text evidence="1">Belongs to the TolB family.</text>
</comment>
<evidence type="ECO:0008006" key="4">
    <source>
        <dbReference type="Google" id="ProtNLM"/>
    </source>
</evidence>
<comment type="caution">
    <text evidence="2">The sequence shown here is derived from an EMBL/GenBank/DDBJ whole genome shotgun (WGS) entry which is preliminary data.</text>
</comment>
<organism evidence="2 3">
    <name type="scientific">Solitalea longa</name>
    <dbReference type="NCBI Taxonomy" id="2079460"/>
    <lineage>
        <taxon>Bacteria</taxon>
        <taxon>Pseudomonadati</taxon>
        <taxon>Bacteroidota</taxon>
        <taxon>Sphingobacteriia</taxon>
        <taxon>Sphingobacteriales</taxon>
        <taxon>Sphingobacteriaceae</taxon>
        <taxon>Solitalea</taxon>
    </lineage>
</organism>
<reference evidence="2 3" key="1">
    <citation type="submission" date="2018-01" db="EMBL/GenBank/DDBJ databases">
        <authorList>
            <person name="Gaut B.S."/>
            <person name="Morton B.R."/>
            <person name="Clegg M.T."/>
            <person name="Duvall M.R."/>
        </authorList>
    </citation>
    <scope>NUCLEOTIDE SEQUENCE [LARGE SCALE GENOMIC DNA]</scope>
    <source>
        <strain evidence="2 3">HR-AV</strain>
    </source>
</reference>
<dbReference type="RefSeq" id="WP_103787125.1">
    <property type="nucleotide sequence ID" value="NZ_PQVF01000001.1"/>
</dbReference>
<accession>A0A2S5A9H1</accession>
<name>A0A2S5A9H1_9SPHI</name>
<dbReference type="InterPro" id="IPR011659">
    <property type="entry name" value="WD40"/>
</dbReference>